<sequence length="832" mass="89047">MRITKLKIGVYFQGSMGYAFCVYFFPFSNPSDPASPSAETNFYRLRDLDVMFFHEEPGYIQRSGKIPPVVLSSSMHTFRENTGDIYMSATAVGDTAKRLGNYLLAEFCTLSRDQIKGGVADEMLRSVPGFQWKQPFTESEEDLDSENEETTDRGGSTSTRDVTPEEKEVARERRSKGDVPGNGHEAGDGTQRSARRSPTPERKNDDGRYDDSYSRGENPRVSSKSDRHGHRSSRLRPESTRESMDRPDRPVFKHPTAMDHVVMKRNRSDAEFSESAQSEGVSEGASPDGSDEGQSGRPRQRKRLSINTSVGPNLPGRQPSATHLNTATAQHSASLDVIGDTLRLKQQQQAIIEARHTAQFQNRGPMSADPRNAEGPPPQSAGGSGAAYEQSRRTSRRGSSPKFRNSKNLTIWTGESGHSSSRGGAMTAPADGPHGAHGGVSHPPSVLHPGRAHGSPSGASLLSPRHLNPAPGKSSKLSGRGADASRYNPAIHSANVPSAQSLMSPRGGEFPSRELPLPPHMHPHHHQQHHSSQQQQQLSQDRETGPPRSPLPPMSYSQGGGASGKSTSQNYPPPSPASAYPPPLQQQTSSGGMSASGGHHQSALSISKPAVLSFFESIYDQAEETARLQYTLRDQIRRSTAMLQTLQSSGQMIEGLVRGHFREMQVNYGEKFGSALYDLSRRVEKLEGTSGNASNITNDGGNRMDVDPPNGNLPATSTTSPGGTTTNITVPASASNAPQPPAAASSASSSSWGFKGGPPSANVNGAPTSLFLGGNPGDAEKGYEMIVKGIMDRLDKLEKRPAVAAAPSATLTGTPAASAPPAKDETESSAKP</sequence>
<feature type="region of interest" description="Disordered" evidence="1">
    <location>
        <begin position="687"/>
        <end position="760"/>
    </location>
</feature>
<feature type="region of interest" description="Disordered" evidence="1">
    <location>
        <begin position="131"/>
        <end position="332"/>
    </location>
</feature>
<feature type="compositionally biased region" description="Basic and acidic residues" evidence="1">
    <location>
        <begin position="198"/>
        <end position="226"/>
    </location>
</feature>
<feature type="compositionally biased region" description="Polar residues" evidence="1">
    <location>
        <begin position="402"/>
        <end position="422"/>
    </location>
</feature>
<feature type="compositionally biased region" description="Basic and acidic residues" evidence="1">
    <location>
        <begin position="162"/>
        <end position="177"/>
    </location>
</feature>
<dbReference type="Proteomes" id="UP000318582">
    <property type="component" value="Unassembled WGS sequence"/>
</dbReference>
<feature type="compositionally biased region" description="Low complexity" evidence="1">
    <location>
        <begin position="716"/>
        <end position="751"/>
    </location>
</feature>
<proteinExistence type="predicted"/>
<comment type="caution">
    <text evidence="2">The sequence shown here is derived from an EMBL/GenBank/DDBJ whole genome shotgun (WGS) entry which is preliminary data.</text>
</comment>
<feature type="compositionally biased region" description="Polar residues" evidence="1">
    <location>
        <begin position="319"/>
        <end position="332"/>
    </location>
</feature>
<feature type="region of interest" description="Disordered" evidence="1">
    <location>
        <begin position="801"/>
        <end position="832"/>
    </location>
</feature>
<evidence type="ECO:0000256" key="1">
    <source>
        <dbReference type="SAM" id="MobiDB-lite"/>
    </source>
</evidence>
<gene>
    <name evidence="2" type="ORF">PhCBS80983_g04455</name>
</gene>
<dbReference type="EMBL" id="QEAQ01000070">
    <property type="protein sequence ID" value="TPX56573.1"/>
    <property type="molecule type" value="Genomic_DNA"/>
</dbReference>
<feature type="region of interest" description="Disordered" evidence="1">
    <location>
        <begin position="349"/>
        <end position="601"/>
    </location>
</feature>
<accession>A0A507DXT7</accession>
<organism evidence="2 3">
    <name type="scientific">Powellomyces hirtus</name>
    <dbReference type="NCBI Taxonomy" id="109895"/>
    <lineage>
        <taxon>Eukaryota</taxon>
        <taxon>Fungi</taxon>
        <taxon>Fungi incertae sedis</taxon>
        <taxon>Chytridiomycota</taxon>
        <taxon>Chytridiomycota incertae sedis</taxon>
        <taxon>Chytridiomycetes</taxon>
        <taxon>Spizellomycetales</taxon>
        <taxon>Powellomycetaceae</taxon>
        <taxon>Powellomyces</taxon>
    </lineage>
</organism>
<feature type="compositionally biased region" description="Acidic residues" evidence="1">
    <location>
        <begin position="138"/>
        <end position="149"/>
    </location>
</feature>
<feature type="compositionally biased region" description="Low complexity" evidence="1">
    <location>
        <begin position="585"/>
        <end position="601"/>
    </location>
</feature>
<evidence type="ECO:0000313" key="3">
    <source>
        <dbReference type="Proteomes" id="UP000318582"/>
    </source>
</evidence>
<name>A0A507DXT7_9FUNG</name>
<feature type="compositionally biased region" description="Low complexity" evidence="1">
    <location>
        <begin position="530"/>
        <end position="539"/>
    </location>
</feature>
<dbReference type="AlphaFoldDB" id="A0A507DXT7"/>
<keyword evidence="3" id="KW-1185">Reference proteome</keyword>
<protein>
    <submittedName>
        <fullName evidence="2">Uncharacterized protein</fullName>
    </submittedName>
</protein>
<evidence type="ECO:0000313" key="2">
    <source>
        <dbReference type="EMBL" id="TPX56573.1"/>
    </source>
</evidence>
<feature type="compositionally biased region" description="Basic and acidic residues" evidence="1">
    <location>
        <begin position="822"/>
        <end position="832"/>
    </location>
</feature>
<reference evidence="2 3" key="1">
    <citation type="journal article" date="2019" name="Sci. Rep.">
        <title>Comparative genomics of chytrid fungi reveal insights into the obligate biotrophic and pathogenic lifestyle of Synchytrium endobioticum.</title>
        <authorList>
            <person name="van de Vossenberg B.T.L.H."/>
            <person name="Warris S."/>
            <person name="Nguyen H.D.T."/>
            <person name="van Gent-Pelzer M.P.E."/>
            <person name="Joly D.L."/>
            <person name="van de Geest H.C."/>
            <person name="Bonants P.J.M."/>
            <person name="Smith D.S."/>
            <person name="Levesque C.A."/>
            <person name="van der Lee T.A.J."/>
        </authorList>
    </citation>
    <scope>NUCLEOTIDE SEQUENCE [LARGE SCALE GENOMIC DNA]</scope>
    <source>
        <strain evidence="2 3">CBS 809.83</strain>
    </source>
</reference>
<feature type="compositionally biased region" description="Polar residues" evidence="1">
    <location>
        <begin position="689"/>
        <end position="700"/>
    </location>
</feature>
<feature type="compositionally biased region" description="Basic and acidic residues" evidence="1">
    <location>
        <begin position="235"/>
        <end position="251"/>
    </location>
</feature>
<feature type="compositionally biased region" description="Pro residues" evidence="1">
    <location>
        <begin position="571"/>
        <end position="584"/>
    </location>
</feature>